<keyword evidence="8 10" id="KW-0030">Aminoacyl-tRNA synthetase</keyword>
<evidence type="ECO:0000256" key="9">
    <source>
        <dbReference type="ARBA" id="ARBA00048573"/>
    </source>
</evidence>
<dbReference type="Gene3D" id="3.40.50.620">
    <property type="entry name" value="HUPs"/>
    <property type="match status" value="2"/>
</dbReference>
<dbReference type="InterPro" id="IPR008925">
    <property type="entry name" value="aa_tRNA-synth_I_cd-bd_sf"/>
</dbReference>
<dbReference type="Gene3D" id="1.10.10.350">
    <property type="match status" value="1"/>
</dbReference>
<reference evidence="12 13" key="1">
    <citation type="journal article" date="2015" name="Nat. Commun.">
        <title>Genomic and transcriptomic evidence for scavenging of diverse organic compounds by widespread deep-sea archaea.</title>
        <authorList>
            <person name="Li M."/>
            <person name="Baker B.J."/>
            <person name="Anantharaman K."/>
            <person name="Jain S."/>
            <person name="Breier J.A."/>
            <person name="Dick G.J."/>
        </authorList>
    </citation>
    <scope>NUCLEOTIDE SEQUENCE [LARGE SCALE GENOMIC DNA]</scope>
    <source>
        <strain evidence="12">Cayman_51_deep</strain>
    </source>
</reference>
<sequence length="525" mass="57444">MHWADHTAQTLQQRGDSQVIASGITPSGEFHVGHLREILTAEMIHRACLDAGMDSRHIFIVDSMDPLRRIYDFLAPNYEQYIGCPLAYIPAPGPDGEPDPDGGSYAEHFLGPFLEALREIGVEPEVVMNHETYESGAFADKTHSAIGQRGEISEVIEEVSGREVPEDWFPYNPLGSDGSLDGVRVTGYEHPHVHWVDRHGVEGASDIRTGQGKLPWRIDWAARWGIHGITCEPAGKDHGAAGGSYDTGIPICEMLGGQPPHKMVYEWIQLKGMGPMSSSAGVTVGPLDALGLVPPEIMRYVIARSKVGRHIDFDTGPALFQTADEYERLVANPPSGSDEEMTRRQQVAQDTQLAALRLSQIKRGSDPSSSIAGVSFRHLAMLAQIKSSDDDVWASLRRSGHLDGDPSDALTGRMRRMRNWVDGPHFPDAARIEVQSGISDEAGTNLTDEHREFLSALSGALSDCEWTDAAIRDCIRATTAEVGIGGRDAYVALYWVILGKHHGPKASSLMSEMEREDLLSLISET</sequence>
<keyword evidence="3 10" id="KW-0963">Cytoplasm</keyword>
<keyword evidence="5 10" id="KW-0547">Nucleotide-binding</keyword>
<dbReference type="HAMAP" id="MF_00177">
    <property type="entry name" value="Lys_tRNA_synth_class1"/>
    <property type="match status" value="1"/>
</dbReference>
<evidence type="ECO:0000256" key="7">
    <source>
        <dbReference type="ARBA" id="ARBA00022917"/>
    </source>
</evidence>
<evidence type="ECO:0000256" key="5">
    <source>
        <dbReference type="ARBA" id="ARBA00022741"/>
    </source>
</evidence>
<dbReference type="SUPFAM" id="SSF48163">
    <property type="entry name" value="An anticodon-binding domain of class I aminoacyl-tRNA synthetases"/>
    <property type="match status" value="1"/>
</dbReference>
<accession>A0A2V3HPW7</accession>
<dbReference type="Gene3D" id="1.10.10.770">
    <property type="match status" value="1"/>
</dbReference>
<dbReference type="InterPro" id="IPR002904">
    <property type="entry name" value="Lys-tRNA-ligase"/>
</dbReference>
<dbReference type="NCBIfam" id="TIGR00467">
    <property type="entry name" value="lysS_arch"/>
    <property type="match status" value="1"/>
</dbReference>
<keyword evidence="4 10" id="KW-0436">Ligase</keyword>
<dbReference type="AlphaFoldDB" id="A0A2V3HPW7"/>
<comment type="caution">
    <text evidence="10">Lacks conserved residue(s) required for the propagation of feature annotation.</text>
</comment>
<evidence type="ECO:0000256" key="3">
    <source>
        <dbReference type="ARBA" id="ARBA00022490"/>
    </source>
</evidence>
<name>A0A2V3HPW7_9ARCH</name>
<evidence type="ECO:0000256" key="8">
    <source>
        <dbReference type="ARBA" id="ARBA00023146"/>
    </source>
</evidence>
<dbReference type="PANTHER" id="PTHR37940">
    <property type="entry name" value="LYSINE--TRNA LIGASE"/>
    <property type="match status" value="1"/>
</dbReference>
<dbReference type="GO" id="GO:0005737">
    <property type="term" value="C:cytoplasm"/>
    <property type="evidence" value="ECO:0007669"/>
    <property type="project" value="UniProtKB-SubCell"/>
</dbReference>
<evidence type="ECO:0000256" key="10">
    <source>
        <dbReference type="HAMAP-Rule" id="MF_00177"/>
    </source>
</evidence>
<evidence type="ECO:0000256" key="1">
    <source>
        <dbReference type="ARBA" id="ARBA00004496"/>
    </source>
</evidence>
<keyword evidence="6 10" id="KW-0067">ATP-binding</keyword>
<comment type="catalytic activity">
    <reaction evidence="9 10">
        <text>tRNA(Lys) + L-lysine + ATP = L-lysyl-tRNA(Lys) + AMP + diphosphate</text>
        <dbReference type="Rhea" id="RHEA:20792"/>
        <dbReference type="Rhea" id="RHEA-COMP:9696"/>
        <dbReference type="Rhea" id="RHEA-COMP:9697"/>
        <dbReference type="ChEBI" id="CHEBI:30616"/>
        <dbReference type="ChEBI" id="CHEBI:32551"/>
        <dbReference type="ChEBI" id="CHEBI:33019"/>
        <dbReference type="ChEBI" id="CHEBI:78442"/>
        <dbReference type="ChEBI" id="CHEBI:78529"/>
        <dbReference type="ChEBI" id="CHEBI:456215"/>
        <dbReference type="EC" id="6.1.1.6"/>
    </reaction>
</comment>
<dbReference type="Proteomes" id="UP000248161">
    <property type="component" value="Unassembled WGS sequence"/>
</dbReference>
<evidence type="ECO:0000259" key="11">
    <source>
        <dbReference type="Pfam" id="PF19269"/>
    </source>
</evidence>
<organism evidence="12 13">
    <name type="scientific">Candidatus Thalassarchaeum betae</name>
    <dbReference type="NCBI Taxonomy" id="2599289"/>
    <lineage>
        <taxon>Archaea</taxon>
        <taxon>Methanobacteriati</taxon>
        <taxon>Thermoplasmatota</taxon>
        <taxon>Candidatus Poseidoniia</taxon>
        <taxon>Candidatus Poseidoniales</taxon>
        <taxon>Candidatus Thalassarchaeaceae</taxon>
        <taxon>Candidatus Thalassarchaeum</taxon>
    </lineage>
</organism>
<dbReference type="Pfam" id="PF19269">
    <property type="entry name" value="Anticodon_2"/>
    <property type="match status" value="1"/>
</dbReference>
<comment type="subcellular location">
    <subcellularLocation>
        <location evidence="1 10">Cytoplasm</location>
    </subcellularLocation>
</comment>
<proteinExistence type="inferred from homology"/>
<keyword evidence="7 10" id="KW-0648">Protein biosynthesis</keyword>
<comment type="similarity">
    <text evidence="2 10">Belongs to the class-I aminoacyl-tRNA synthetase family.</text>
</comment>
<dbReference type="InterPro" id="IPR014729">
    <property type="entry name" value="Rossmann-like_a/b/a_fold"/>
</dbReference>
<dbReference type="GO" id="GO:0004824">
    <property type="term" value="F:lysine-tRNA ligase activity"/>
    <property type="evidence" value="ECO:0007669"/>
    <property type="project" value="UniProtKB-UniRule"/>
</dbReference>
<dbReference type="GO" id="GO:0005524">
    <property type="term" value="F:ATP binding"/>
    <property type="evidence" value="ECO:0007669"/>
    <property type="project" value="UniProtKB-UniRule"/>
</dbReference>
<evidence type="ECO:0000256" key="6">
    <source>
        <dbReference type="ARBA" id="ARBA00022840"/>
    </source>
</evidence>
<dbReference type="PROSITE" id="PS00178">
    <property type="entry name" value="AA_TRNA_LIGASE_I"/>
    <property type="match status" value="1"/>
</dbReference>
<dbReference type="PANTHER" id="PTHR37940:SF1">
    <property type="entry name" value="LYSINE--TRNA LIGASE"/>
    <property type="match status" value="1"/>
</dbReference>
<evidence type="ECO:0000256" key="4">
    <source>
        <dbReference type="ARBA" id="ARBA00022598"/>
    </source>
</evidence>
<evidence type="ECO:0000313" key="12">
    <source>
        <dbReference type="EMBL" id="PXF21177.1"/>
    </source>
</evidence>
<dbReference type="SUPFAM" id="SSF52374">
    <property type="entry name" value="Nucleotidylyl transferase"/>
    <property type="match status" value="1"/>
</dbReference>
<comment type="caution">
    <text evidence="12">The sequence shown here is derived from an EMBL/GenBank/DDBJ whole genome shotgun (WGS) entry which is preliminary data.</text>
</comment>
<dbReference type="InterPro" id="IPR001412">
    <property type="entry name" value="aa-tRNA-synth_I_CS"/>
</dbReference>
<evidence type="ECO:0000256" key="2">
    <source>
        <dbReference type="ARBA" id="ARBA00005594"/>
    </source>
</evidence>
<dbReference type="GO" id="GO:0000049">
    <property type="term" value="F:tRNA binding"/>
    <property type="evidence" value="ECO:0007669"/>
    <property type="project" value="InterPro"/>
</dbReference>
<feature type="short sequence motif" description="'KMSKS' region" evidence="10">
    <location>
        <begin position="275"/>
        <end position="279"/>
    </location>
</feature>
<dbReference type="EMBL" id="PSPG01000011">
    <property type="protein sequence ID" value="PXF21177.1"/>
    <property type="molecule type" value="Genomic_DNA"/>
</dbReference>
<dbReference type="Pfam" id="PF01921">
    <property type="entry name" value="tRNA-synt_1f"/>
    <property type="match status" value="1"/>
</dbReference>
<protein>
    <recommendedName>
        <fullName evidence="10">Lysine--tRNA ligase</fullName>
        <ecNumber evidence="10">6.1.1.6</ecNumber>
    </recommendedName>
    <alternativeName>
        <fullName evidence="10">Lysyl-tRNA synthetase</fullName>
        <shortName evidence="10">LysRS</shortName>
    </alternativeName>
</protein>
<dbReference type="InterPro" id="IPR045462">
    <property type="entry name" value="aa-tRNA-synth_I_cd-bd"/>
</dbReference>
<feature type="domain" description="Aminoacyl-tRNA synthetase class I anticodon-binding" evidence="11">
    <location>
        <begin position="413"/>
        <end position="518"/>
    </location>
</feature>
<gene>
    <name evidence="10 12" type="primary">lysS</name>
    <name evidence="12" type="ORF">CXX69_05335</name>
</gene>
<dbReference type="GO" id="GO:0006430">
    <property type="term" value="P:lysyl-tRNA aminoacylation"/>
    <property type="evidence" value="ECO:0007669"/>
    <property type="project" value="UniProtKB-UniRule"/>
</dbReference>
<dbReference type="EC" id="6.1.1.6" evidence="10"/>
<dbReference type="InterPro" id="IPR020751">
    <property type="entry name" value="aa-tRNA-synth_I_codon-bd_sub2"/>
</dbReference>
<evidence type="ECO:0000313" key="13">
    <source>
        <dbReference type="Proteomes" id="UP000248161"/>
    </source>
</evidence>